<dbReference type="SUPFAM" id="SSF53098">
    <property type="entry name" value="Ribonuclease H-like"/>
    <property type="match status" value="1"/>
</dbReference>
<protein>
    <submittedName>
        <fullName evidence="1">Uncharacterized protein</fullName>
    </submittedName>
</protein>
<sequence length="217" mass="24563">MDEQFNLTSLLLGLSEIEGNYSGPSLAKLFFKIINQYNLEDRMFGLTTDNASVNHRMAMAIETKVPTFCVKTHSVGCMAHKLHLAARDGLNALGVKNSPPHQPSTIHNPNPMSISNVLNYLMESICNMTPLFQEFPDWPHTCAKAHKEERNLLQWSALSMMTQHQQMQPLCSPMYEKGGIWLMICSNEHYHFVRHIINFAHLIICNNIGSVPLNGTR</sequence>
<organism evidence="1 2">
    <name type="scientific">Austropuccinia psidii MF-1</name>
    <dbReference type="NCBI Taxonomy" id="1389203"/>
    <lineage>
        <taxon>Eukaryota</taxon>
        <taxon>Fungi</taxon>
        <taxon>Dikarya</taxon>
        <taxon>Basidiomycota</taxon>
        <taxon>Pucciniomycotina</taxon>
        <taxon>Pucciniomycetes</taxon>
        <taxon>Pucciniales</taxon>
        <taxon>Sphaerophragmiaceae</taxon>
        <taxon>Austropuccinia</taxon>
    </lineage>
</organism>
<gene>
    <name evidence="1" type="ORF">O181_077914</name>
</gene>
<evidence type="ECO:0000313" key="1">
    <source>
        <dbReference type="EMBL" id="MBW0538199.1"/>
    </source>
</evidence>
<dbReference type="Proteomes" id="UP000765509">
    <property type="component" value="Unassembled WGS sequence"/>
</dbReference>
<accession>A0A9Q3FFG5</accession>
<evidence type="ECO:0000313" key="2">
    <source>
        <dbReference type="Proteomes" id="UP000765509"/>
    </source>
</evidence>
<name>A0A9Q3FFG5_9BASI</name>
<dbReference type="OrthoDB" id="5087195at2759"/>
<reference evidence="1" key="1">
    <citation type="submission" date="2021-03" db="EMBL/GenBank/DDBJ databases">
        <title>Draft genome sequence of rust myrtle Austropuccinia psidii MF-1, a brazilian biotype.</title>
        <authorList>
            <person name="Quecine M.C."/>
            <person name="Pachon D.M.R."/>
            <person name="Bonatelli M.L."/>
            <person name="Correr F.H."/>
            <person name="Franceschini L.M."/>
            <person name="Leite T.F."/>
            <person name="Margarido G.R.A."/>
            <person name="Almeida C.A."/>
            <person name="Ferrarezi J.A."/>
            <person name="Labate C.A."/>
        </authorList>
    </citation>
    <scope>NUCLEOTIDE SEQUENCE</scope>
    <source>
        <strain evidence="1">MF-1</strain>
    </source>
</reference>
<dbReference type="EMBL" id="AVOT02042754">
    <property type="protein sequence ID" value="MBW0538199.1"/>
    <property type="molecule type" value="Genomic_DNA"/>
</dbReference>
<proteinExistence type="predicted"/>
<dbReference type="InterPro" id="IPR012337">
    <property type="entry name" value="RNaseH-like_sf"/>
</dbReference>
<keyword evidence="2" id="KW-1185">Reference proteome</keyword>
<comment type="caution">
    <text evidence="1">The sequence shown here is derived from an EMBL/GenBank/DDBJ whole genome shotgun (WGS) entry which is preliminary data.</text>
</comment>
<dbReference type="AlphaFoldDB" id="A0A9Q3FFG5"/>